<evidence type="ECO:0000256" key="2">
    <source>
        <dbReference type="ARBA" id="ARBA00009446"/>
    </source>
</evidence>
<dbReference type="InterPro" id="IPR013497">
    <property type="entry name" value="Topo_IA_cen"/>
</dbReference>
<keyword evidence="4" id="KW-0799">Topoisomerase</keyword>
<dbReference type="Gene3D" id="1.10.290.10">
    <property type="entry name" value="Topoisomerase I, domain 4"/>
    <property type="match status" value="1"/>
</dbReference>
<accession>A0A6C0AWB9</accession>
<dbReference type="EC" id="5.6.2.1" evidence="3"/>
<dbReference type="Gene3D" id="3.40.50.140">
    <property type="match status" value="1"/>
</dbReference>
<evidence type="ECO:0000256" key="4">
    <source>
        <dbReference type="ARBA" id="ARBA00023029"/>
    </source>
</evidence>
<evidence type="ECO:0000256" key="5">
    <source>
        <dbReference type="ARBA" id="ARBA00023125"/>
    </source>
</evidence>
<comment type="catalytic activity">
    <reaction evidence="1">
        <text>ATP-independent breakage of single-stranded DNA, followed by passage and rejoining.</text>
        <dbReference type="EC" id="5.6.2.1"/>
    </reaction>
</comment>
<comment type="similarity">
    <text evidence="2">Belongs to the type IA topoisomerase family.</text>
</comment>
<dbReference type="InterPro" id="IPR003601">
    <property type="entry name" value="Topo_IA_2"/>
</dbReference>
<dbReference type="PROSITE" id="PS50880">
    <property type="entry name" value="TOPRIM"/>
    <property type="match status" value="1"/>
</dbReference>
<dbReference type="GO" id="GO:0003917">
    <property type="term" value="F:DNA topoisomerase type I (single strand cut, ATP-independent) activity"/>
    <property type="evidence" value="ECO:0007669"/>
    <property type="project" value="UniProtKB-EC"/>
</dbReference>
<name>A0A6C0AWB9_9ZZZZ</name>
<dbReference type="Gene3D" id="1.10.460.10">
    <property type="entry name" value="Topoisomerase I, domain 2"/>
    <property type="match status" value="3"/>
</dbReference>
<dbReference type="PROSITE" id="PS52039">
    <property type="entry name" value="TOPO_IA_2"/>
    <property type="match status" value="1"/>
</dbReference>
<dbReference type="AlphaFoldDB" id="A0A6C0AWB9"/>
<dbReference type="InterPro" id="IPR006171">
    <property type="entry name" value="TOPRIM_dom"/>
</dbReference>
<evidence type="ECO:0000256" key="6">
    <source>
        <dbReference type="ARBA" id="ARBA00023235"/>
    </source>
</evidence>
<dbReference type="PANTHER" id="PTHR42785:SF1">
    <property type="entry name" value="DNA TOPOISOMERASE"/>
    <property type="match status" value="1"/>
</dbReference>
<dbReference type="GO" id="GO:0006265">
    <property type="term" value="P:DNA topological change"/>
    <property type="evidence" value="ECO:0007669"/>
    <property type="project" value="InterPro"/>
</dbReference>
<dbReference type="SMART" id="SM00437">
    <property type="entry name" value="TOP1Ac"/>
    <property type="match status" value="1"/>
</dbReference>
<dbReference type="GO" id="GO:0003677">
    <property type="term" value="F:DNA binding"/>
    <property type="evidence" value="ECO:0007669"/>
    <property type="project" value="UniProtKB-KW"/>
</dbReference>
<dbReference type="PROSITE" id="PS00396">
    <property type="entry name" value="TOPO_IA_1"/>
    <property type="match status" value="1"/>
</dbReference>
<dbReference type="CDD" id="cd00186">
    <property type="entry name" value="TOP1Ac"/>
    <property type="match status" value="1"/>
</dbReference>
<evidence type="ECO:0000256" key="3">
    <source>
        <dbReference type="ARBA" id="ARBA00012891"/>
    </source>
</evidence>
<dbReference type="InterPro" id="IPR023405">
    <property type="entry name" value="Topo_IA_core_domain"/>
</dbReference>
<evidence type="ECO:0000259" key="7">
    <source>
        <dbReference type="PROSITE" id="PS50880"/>
    </source>
</evidence>
<reference evidence="9" key="1">
    <citation type="journal article" date="2020" name="Nature">
        <title>Giant virus diversity and host interactions through global metagenomics.</title>
        <authorList>
            <person name="Schulz F."/>
            <person name="Roux S."/>
            <person name="Paez-Espino D."/>
            <person name="Jungbluth S."/>
            <person name="Walsh D.A."/>
            <person name="Denef V.J."/>
            <person name="McMahon K.D."/>
            <person name="Konstantinidis K.T."/>
            <person name="Eloe-Fadrosh E.A."/>
            <person name="Kyrpides N.C."/>
            <person name="Woyke T."/>
        </authorList>
    </citation>
    <scope>NUCLEOTIDE SEQUENCE</scope>
    <source>
        <strain evidence="9">GVMAG-S-ERX555961-36</strain>
    </source>
</reference>
<dbReference type="SMART" id="SM00493">
    <property type="entry name" value="TOPRIM"/>
    <property type="match status" value="1"/>
</dbReference>
<keyword evidence="5" id="KW-0238">DNA-binding</keyword>
<protein>
    <recommendedName>
        <fullName evidence="3">DNA topoisomerase</fullName>
        <ecNumber evidence="3">5.6.2.1</ecNumber>
    </recommendedName>
</protein>
<dbReference type="Gene3D" id="2.70.20.10">
    <property type="entry name" value="Topoisomerase I, domain 3"/>
    <property type="match status" value="1"/>
</dbReference>
<organism evidence="9">
    <name type="scientific">viral metagenome</name>
    <dbReference type="NCBI Taxonomy" id="1070528"/>
    <lineage>
        <taxon>unclassified sequences</taxon>
        <taxon>metagenomes</taxon>
        <taxon>organismal metagenomes</taxon>
    </lineage>
</organism>
<feature type="domain" description="Topo IA-type catalytic" evidence="8">
    <location>
        <begin position="128"/>
        <end position="564"/>
    </location>
</feature>
<evidence type="ECO:0000313" key="9">
    <source>
        <dbReference type="EMBL" id="QHS83660.1"/>
    </source>
</evidence>
<dbReference type="Pfam" id="PF01751">
    <property type="entry name" value="Toprim"/>
    <property type="match status" value="1"/>
</dbReference>
<dbReference type="PANTHER" id="PTHR42785">
    <property type="entry name" value="DNA TOPOISOMERASE, TYPE IA, CORE"/>
    <property type="match status" value="1"/>
</dbReference>
<dbReference type="EMBL" id="MN738761">
    <property type="protein sequence ID" value="QHS83660.1"/>
    <property type="molecule type" value="Genomic_DNA"/>
</dbReference>
<keyword evidence="6" id="KW-0413">Isomerase</keyword>
<dbReference type="InterPro" id="IPR013825">
    <property type="entry name" value="Topo_IA_cen_sub2"/>
</dbReference>
<proteinExistence type="inferred from homology"/>
<dbReference type="InterPro" id="IPR013824">
    <property type="entry name" value="Topo_IA_cen_sub1"/>
</dbReference>
<dbReference type="InterPro" id="IPR013826">
    <property type="entry name" value="Topo_IA_cen_sub3"/>
</dbReference>
<dbReference type="SMART" id="SM00436">
    <property type="entry name" value="TOP1Bc"/>
    <property type="match status" value="1"/>
</dbReference>
<dbReference type="InterPro" id="IPR003602">
    <property type="entry name" value="Topo_IA_DNA-bd_dom"/>
</dbReference>
<dbReference type="InterPro" id="IPR023406">
    <property type="entry name" value="Topo_IA_AS"/>
</dbReference>
<evidence type="ECO:0000259" key="8">
    <source>
        <dbReference type="PROSITE" id="PS52039"/>
    </source>
</evidence>
<dbReference type="PRINTS" id="PR00417">
    <property type="entry name" value="PRTPISMRASEI"/>
</dbReference>
<dbReference type="InterPro" id="IPR000380">
    <property type="entry name" value="Topo_IA"/>
</dbReference>
<dbReference type="Pfam" id="PF01131">
    <property type="entry name" value="Topoisom_bac"/>
    <property type="match status" value="2"/>
</dbReference>
<dbReference type="SUPFAM" id="SSF56712">
    <property type="entry name" value="Prokaryotic type I DNA topoisomerase"/>
    <property type="match status" value="1"/>
</dbReference>
<evidence type="ECO:0000256" key="1">
    <source>
        <dbReference type="ARBA" id="ARBA00000213"/>
    </source>
</evidence>
<feature type="domain" description="Toprim" evidence="7">
    <location>
        <begin position="5"/>
        <end position="112"/>
    </location>
</feature>
<sequence length="745" mass="84490">MVKNNTLIIVESNGKCKKIEKYTGHKCIASFGHVYALKPSLDWFNPNKIEPEYIICKGKEKIISKLKQEAKKASRVIIASDLDREGEAIAANLMDLLKLNVKKTDRITFNEISERALKEAIDNPGKLNQNLYDSQKARAIIDLLFGFTVSPFLSKHLNTFALSAGRCQTPALRICMERQQEQKVGEKSLIISASAKSVPKITHIKPRVTSPEKWLQNLIPQKFVVKDISTRDKKEKPPPPFITSTLQQTAYAKHNFSPKHTMQLAQKLYEGGYITYMRTDSVTLSSQFQNQAEEWIIKEFGDKYFQKRQYSKGNKRTQDAHEAIRPINLLSQNPSDSQQSKLYNLIKLRSIGSQMAEAVYSESKFTLETSRTKTVKDIWESIFRKLIFDGYTKLKGASEGSSETAPPKLKKGDELNILQVTVKEHAKTPPAPYNPASLVKTLEKSGIGRPSTYSTIIDRIQDKGYVVLGTNIVLDAELNSWELSKGKIKESKYTQKIGGQSNVFMVTPLGERVCEFFKNSTIESIVSVDFTSKMENDLDSIANGNMKWKDLVKKFDKELTSKIKKQPKPEKTSNKTRNWIKVLDTDSSGNNIGIVKSLYGYSIAKEIDGKLTYAPMPPKTSPEQMLLQDANKMLSLPIKITDKIELKLGQYGWYANDGTRNVGLGNEKEFPSKKEILDAFDKKPTSNIIKKIDDKWSLRKKNDSHYLMYILGNGKKPLFYPVSDISGQWNTKRAEEIRKKYINKS</sequence>